<feature type="transmembrane region" description="Helical" evidence="3">
    <location>
        <begin position="358"/>
        <end position="377"/>
    </location>
</feature>
<evidence type="ECO:0000313" key="7">
    <source>
        <dbReference type="Proteomes" id="UP000243217"/>
    </source>
</evidence>
<dbReference type="SUPFAM" id="SSF54001">
    <property type="entry name" value="Cysteine proteinases"/>
    <property type="match status" value="1"/>
</dbReference>
<accession>A0A1W0A9J8</accession>
<dbReference type="FunFam" id="3.90.70.10:FF:000117">
    <property type="entry name" value="Probable papain cysteine protease"/>
    <property type="match status" value="1"/>
</dbReference>
<organism evidence="6 7">
    <name type="scientific">Thraustotheca clavata</name>
    <dbReference type="NCBI Taxonomy" id="74557"/>
    <lineage>
        <taxon>Eukaryota</taxon>
        <taxon>Sar</taxon>
        <taxon>Stramenopiles</taxon>
        <taxon>Oomycota</taxon>
        <taxon>Saprolegniomycetes</taxon>
        <taxon>Saprolegniales</taxon>
        <taxon>Achlyaceae</taxon>
        <taxon>Thraustotheca</taxon>
    </lineage>
</organism>
<reference evidence="6 7" key="1">
    <citation type="journal article" date="2014" name="Genome Biol. Evol.">
        <title>The secreted proteins of Achlya hypogyna and Thraustotheca clavata identify the ancestral oomycete secretome and reveal gene acquisitions by horizontal gene transfer.</title>
        <authorList>
            <person name="Misner I."/>
            <person name="Blouin N."/>
            <person name="Leonard G."/>
            <person name="Richards T.A."/>
            <person name="Lane C.E."/>
        </authorList>
    </citation>
    <scope>NUCLEOTIDE SEQUENCE [LARGE SCALE GENOMIC DNA]</scope>
    <source>
        <strain evidence="6 7">ATCC 34112</strain>
    </source>
</reference>
<evidence type="ECO:0000256" key="2">
    <source>
        <dbReference type="ARBA" id="ARBA00023145"/>
    </source>
</evidence>
<sequence length="390" mass="44037">MRTIALLAIVLGSVEGCVRTMRGGENTLLPLKPKEIAEIALMPKSWDWCERGMCTSSWNQHIPQYCGSCYAHGSLSSANDRIKIMNHKLKYFGPDVMLGRQSFLNCAPGHGLSHGCEGGEPADVYEFMHKYGLPDETCMHYSATDSEKYLIKYNGTCPPEGYCMNCMKIPTSPDKPVCFPVTKMVRYRAKEYGRIAGELAMMKELKNGPITCGIACNPPFINDYIAGIFHDITNFTHIDHDVEIVGWGEENGVKYWRARNSWGTYWGENGFFRIVRGINNLAIESDCHYMVPDVSDEELVWDEKPVYGGGLFGIRPFSPEKIHREVNDTSDVTSNHDKLKKHEKRIISLAKASQDKKIYGLMLAIVCFMAALAIIAAKKLKQRRHYRTLD</sequence>
<feature type="chain" id="PRO_5018574780" evidence="4">
    <location>
        <begin position="17"/>
        <end position="390"/>
    </location>
</feature>
<evidence type="ECO:0000313" key="6">
    <source>
        <dbReference type="EMBL" id="OQS06915.1"/>
    </source>
</evidence>
<dbReference type="GO" id="GO:0006508">
    <property type="term" value="P:proteolysis"/>
    <property type="evidence" value="ECO:0007669"/>
    <property type="project" value="UniProtKB-KW"/>
</dbReference>
<keyword evidence="3" id="KW-1133">Transmembrane helix</keyword>
<keyword evidence="2" id="KW-0865">Zymogen</keyword>
<keyword evidence="6" id="KW-0645">Protease</keyword>
<name>A0A1W0A9J8_9STRA</name>
<gene>
    <name evidence="6" type="ORF">THRCLA_01060</name>
</gene>
<dbReference type="InterPro" id="IPR000668">
    <property type="entry name" value="Peptidase_C1A_C"/>
</dbReference>
<dbReference type="GO" id="GO:0008234">
    <property type="term" value="F:cysteine-type peptidase activity"/>
    <property type="evidence" value="ECO:0007669"/>
    <property type="project" value="InterPro"/>
</dbReference>
<keyword evidence="6" id="KW-0378">Hydrolase</keyword>
<evidence type="ECO:0000256" key="1">
    <source>
        <dbReference type="ARBA" id="ARBA00008455"/>
    </source>
</evidence>
<keyword evidence="3" id="KW-0472">Membrane</keyword>
<keyword evidence="4" id="KW-0732">Signal</keyword>
<dbReference type="SMART" id="SM00645">
    <property type="entry name" value="Pept_C1"/>
    <property type="match status" value="1"/>
</dbReference>
<keyword evidence="7" id="KW-1185">Reference proteome</keyword>
<evidence type="ECO:0000256" key="4">
    <source>
        <dbReference type="SAM" id="SignalP"/>
    </source>
</evidence>
<protein>
    <submittedName>
        <fullName evidence="6">Cathepsin B, cysteine protease family C01A</fullName>
    </submittedName>
</protein>
<dbReference type="InterPro" id="IPR013128">
    <property type="entry name" value="Peptidase_C1A"/>
</dbReference>
<dbReference type="OrthoDB" id="190265at2759"/>
<dbReference type="AlphaFoldDB" id="A0A1W0A9J8"/>
<feature type="signal peptide" evidence="4">
    <location>
        <begin position="1"/>
        <end position="16"/>
    </location>
</feature>
<dbReference type="Gene3D" id="3.90.70.10">
    <property type="entry name" value="Cysteine proteinases"/>
    <property type="match status" value="1"/>
</dbReference>
<feature type="domain" description="Peptidase C1A papain C-terminal" evidence="5">
    <location>
        <begin position="42"/>
        <end position="291"/>
    </location>
</feature>
<comment type="caution">
    <text evidence="6">The sequence shown here is derived from an EMBL/GenBank/DDBJ whole genome shotgun (WGS) entry which is preliminary data.</text>
</comment>
<evidence type="ECO:0000259" key="5">
    <source>
        <dbReference type="SMART" id="SM00645"/>
    </source>
</evidence>
<dbReference type="STRING" id="74557.A0A1W0A9J8"/>
<proteinExistence type="inferred from homology"/>
<dbReference type="InterPro" id="IPR038765">
    <property type="entry name" value="Papain-like_cys_pep_sf"/>
</dbReference>
<dbReference type="EMBL" id="JNBS01000292">
    <property type="protein sequence ID" value="OQS06915.1"/>
    <property type="molecule type" value="Genomic_DNA"/>
</dbReference>
<dbReference type="Pfam" id="PF00112">
    <property type="entry name" value="Peptidase_C1"/>
    <property type="match status" value="1"/>
</dbReference>
<dbReference type="Proteomes" id="UP000243217">
    <property type="component" value="Unassembled WGS sequence"/>
</dbReference>
<keyword evidence="3" id="KW-0812">Transmembrane</keyword>
<comment type="similarity">
    <text evidence="1">Belongs to the peptidase C1 family.</text>
</comment>
<evidence type="ECO:0000256" key="3">
    <source>
        <dbReference type="SAM" id="Phobius"/>
    </source>
</evidence>
<dbReference type="PANTHER" id="PTHR12411">
    <property type="entry name" value="CYSTEINE PROTEASE FAMILY C1-RELATED"/>
    <property type="match status" value="1"/>
</dbReference>